<dbReference type="AlphaFoldDB" id="A0A8T1PK66"/>
<protein>
    <submittedName>
        <fullName evidence="1">Uncharacterized protein</fullName>
    </submittedName>
</protein>
<sequence length="102" mass="12089">MKPWQVFVDSYSYWAGGEDIWRYLNDNEVPDNKEIARKTRYQATRYTIVDEMLYRKGVQCPLLRCISREQAQHVLAEIHERIYGDHAKGRMLAGKATRVGYY</sequence>
<evidence type="ECO:0000313" key="2">
    <source>
        <dbReference type="Proteomes" id="UP000811609"/>
    </source>
</evidence>
<comment type="caution">
    <text evidence="1">The sequence shown here is derived from an EMBL/GenBank/DDBJ whole genome shotgun (WGS) entry which is preliminary data.</text>
</comment>
<proteinExistence type="predicted"/>
<dbReference type="PANTHER" id="PTHR48475">
    <property type="entry name" value="RIBONUCLEASE H"/>
    <property type="match status" value="1"/>
</dbReference>
<keyword evidence="2" id="KW-1185">Reference proteome</keyword>
<accession>A0A8T1PK66</accession>
<name>A0A8T1PK66_CARIL</name>
<dbReference type="Proteomes" id="UP000811609">
    <property type="component" value="Chromosome 8"/>
</dbReference>
<evidence type="ECO:0000313" key="1">
    <source>
        <dbReference type="EMBL" id="KAG6644829.1"/>
    </source>
</evidence>
<dbReference type="PANTHER" id="PTHR48475:SF2">
    <property type="entry name" value="RIBONUCLEASE H"/>
    <property type="match status" value="1"/>
</dbReference>
<gene>
    <name evidence="1" type="ORF">CIPAW_08G079900</name>
</gene>
<organism evidence="1 2">
    <name type="scientific">Carya illinoinensis</name>
    <name type="common">Pecan</name>
    <dbReference type="NCBI Taxonomy" id="32201"/>
    <lineage>
        <taxon>Eukaryota</taxon>
        <taxon>Viridiplantae</taxon>
        <taxon>Streptophyta</taxon>
        <taxon>Embryophyta</taxon>
        <taxon>Tracheophyta</taxon>
        <taxon>Spermatophyta</taxon>
        <taxon>Magnoliopsida</taxon>
        <taxon>eudicotyledons</taxon>
        <taxon>Gunneridae</taxon>
        <taxon>Pentapetalae</taxon>
        <taxon>rosids</taxon>
        <taxon>fabids</taxon>
        <taxon>Fagales</taxon>
        <taxon>Juglandaceae</taxon>
        <taxon>Carya</taxon>
    </lineage>
</organism>
<reference evidence="1" key="1">
    <citation type="submission" date="2020-12" db="EMBL/GenBank/DDBJ databases">
        <title>WGS assembly of Carya illinoinensis cv. Pawnee.</title>
        <authorList>
            <person name="Platts A."/>
            <person name="Shu S."/>
            <person name="Wright S."/>
            <person name="Barry K."/>
            <person name="Edger P."/>
            <person name="Pires J.C."/>
            <person name="Schmutz J."/>
        </authorList>
    </citation>
    <scope>NUCLEOTIDE SEQUENCE</scope>
    <source>
        <tissue evidence="1">Leaf</tissue>
    </source>
</reference>
<dbReference type="EMBL" id="CM031816">
    <property type="protein sequence ID" value="KAG6644829.1"/>
    <property type="molecule type" value="Genomic_DNA"/>
</dbReference>